<sequence length="295" mass="34512">MIDFTAKLWGINVTTERGIIPLLLILIFMIEPVTVMGQQTTEGEQFIKEKFFEQEEPSIEVLVVGSFHFNSVPEFYDMESEEKQSEIYTLVNNLAEFRPDKIALEFERKDSSYVDSLYRAYRNDNHELRVNEREQVGFRLAKQLDHQKVQAIDYKKPWGMEKVLKWAKKNDPKFVEFVEQWQKDNARLDSILFNSKTIGQILSLQASDAYLDRIQEARMQIMEVGADENYLGIEPNASVYKRNMRIFANLTSIADPGDRILIVYGAGHSYFFNEFISQHPDMKLADPHRYLPEFN</sequence>
<keyword evidence="2" id="KW-1185">Reference proteome</keyword>
<dbReference type="InterPro" id="IPR043749">
    <property type="entry name" value="DUF5694"/>
</dbReference>
<accession>A0A6M1TCN1</accession>
<reference evidence="1 2" key="1">
    <citation type="submission" date="2020-02" db="EMBL/GenBank/DDBJ databases">
        <title>Balneolaceae bacterium YR4-1, complete genome.</title>
        <authorList>
            <person name="Li Y."/>
            <person name="Wu S."/>
        </authorList>
    </citation>
    <scope>NUCLEOTIDE SEQUENCE [LARGE SCALE GENOMIC DNA]</scope>
    <source>
        <strain evidence="1 2">YR4-1</strain>
    </source>
</reference>
<gene>
    <name evidence="1" type="ORF">G3570_14740</name>
</gene>
<name>A0A6M1TCN1_9BACT</name>
<organism evidence="1 2">
    <name type="scientific">Halalkalibaculum roseum</name>
    <dbReference type="NCBI Taxonomy" id="2709311"/>
    <lineage>
        <taxon>Bacteria</taxon>
        <taxon>Pseudomonadati</taxon>
        <taxon>Balneolota</taxon>
        <taxon>Balneolia</taxon>
        <taxon>Balneolales</taxon>
        <taxon>Balneolaceae</taxon>
        <taxon>Halalkalibaculum</taxon>
    </lineage>
</organism>
<dbReference type="Pfam" id="PF18950">
    <property type="entry name" value="DUF5694"/>
    <property type="match status" value="1"/>
</dbReference>
<evidence type="ECO:0000313" key="1">
    <source>
        <dbReference type="EMBL" id="NGP77903.1"/>
    </source>
</evidence>
<dbReference type="Proteomes" id="UP000473278">
    <property type="component" value="Unassembled WGS sequence"/>
</dbReference>
<evidence type="ECO:0000313" key="2">
    <source>
        <dbReference type="Proteomes" id="UP000473278"/>
    </source>
</evidence>
<comment type="caution">
    <text evidence="1">The sequence shown here is derived from an EMBL/GenBank/DDBJ whole genome shotgun (WGS) entry which is preliminary data.</text>
</comment>
<proteinExistence type="predicted"/>
<dbReference type="AlphaFoldDB" id="A0A6M1TCN1"/>
<dbReference type="RefSeq" id="WP_165143598.1">
    <property type="nucleotide sequence ID" value="NZ_JAALLT010000004.1"/>
</dbReference>
<protein>
    <submittedName>
        <fullName evidence="1">Uncharacterized protein</fullName>
    </submittedName>
</protein>
<dbReference type="EMBL" id="JAALLT010000004">
    <property type="protein sequence ID" value="NGP77903.1"/>
    <property type="molecule type" value="Genomic_DNA"/>
</dbReference>